<comment type="caution">
    <text evidence="3">The sequence shown here is derived from an EMBL/GenBank/DDBJ whole genome shotgun (WGS) entry which is preliminary data.</text>
</comment>
<dbReference type="InterPro" id="IPR002347">
    <property type="entry name" value="SDR_fam"/>
</dbReference>
<dbReference type="GO" id="GO:0016616">
    <property type="term" value="F:oxidoreductase activity, acting on the CH-OH group of donors, NAD or NADP as acceptor"/>
    <property type="evidence" value="ECO:0007669"/>
    <property type="project" value="TreeGrafter"/>
</dbReference>
<protein>
    <submittedName>
        <fullName evidence="3">3-ketoacyl-ACP reductase</fullName>
    </submittedName>
</protein>
<dbReference type="InterPro" id="IPR036291">
    <property type="entry name" value="NAD(P)-bd_dom_sf"/>
</dbReference>
<dbReference type="PANTHER" id="PTHR42760:SF133">
    <property type="entry name" value="3-OXOACYL-[ACYL-CARRIER-PROTEIN] REDUCTASE"/>
    <property type="match status" value="1"/>
</dbReference>
<keyword evidence="2" id="KW-0560">Oxidoreductase</keyword>
<dbReference type="PANTHER" id="PTHR42760">
    <property type="entry name" value="SHORT-CHAIN DEHYDROGENASES/REDUCTASES FAMILY MEMBER"/>
    <property type="match status" value="1"/>
</dbReference>
<dbReference type="InterPro" id="IPR020904">
    <property type="entry name" value="Sc_DH/Rdtase_CS"/>
</dbReference>
<dbReference type="NCBIfam" id="NF009386">
    <property type="entry name" value="PRK12745.1"/>
    <property type="match status" value="1"/>
</dbReference>
<keyword evidence="4" id="KW-1185">Reference proteome</keyword>
<dbReference type="Gene3D" id="3.40.50.720">
    <property type="entry name" value="NAD(P)-binding Rossmann-like Domain"/>
    <property type="match status" value="1"/>
</dbReference>
<reference evidence="3" key="2">
    <citation type="submission" date="2020-09" db="EMBL/GenBank/DDBJ databases">
        <authorList>
            <person name="Sun Q."/>
            <person name="Zhou Y."/>
        </authorList>
    </citation>
    <scope>NUCLEOTIDE SEQUENCE</scope>
    <source>
        <strain evidence="3">CGMCC 1.3617</strain>
    </source>
</reference>
<accession>A0A917KNA0</accession>
<dbReference type="PRINTS" id="PR00081">
    <property type="entry name" value="GDHRDH"/>
</dbReference>
<dbReference type="Proteomes" id="UP000661507">
    <property type="component" value="Unassembled WGS sequence"/>
</dbReference>
<evidence type="ECO:0000313" key="3">
    <source>
        <dbReference type="EMBL" id="GGJ19581.1"/>
    </source>
</evidence>
<dbReference type="AlphaFoldDB" id="A0A917KNA0"/>
<evidence type="ECO:0000313" key="4">
    <source>
        <dbReference type="Proteomes" id="UP000661507"/>
    </source>
</evidence>
<proteinExistence type="inferred from homology"/>
<dbReference type="GO" id="GO:0048038">
    <property type="term" value="F:quinone binding"/>
    <property type="evidence" value="ECO:0007669"/>
    <property type="project" value="TreeGrafter"/>
</dbReference>
<evidence type="ECO:0000256" key="1">
    <source>
        <dbReference type="ARBA" id="ARBA00006484"/>
    </source>
</evidence>
<sequence>MKPAALVTGARRGIGRASCVALAQKGFDLVGADISPEGAEETRAAVEAAGGRFTFILADVGNVAAHAALLDAAWGAYGGLECLANVAGVQVQTRQDMLETTPESWDRLLDINTRGVFFLSQAMARRMLAEGAPVRGHRSLVFISSVNAVMASLNRAEYCVSKAGVSMVAKLFAMRLAEHGINTYDIQPGVIRTDMTRGVWDKYGAQIEAGLAPIRRWGEAEDIGGAVATLAAGAMPYSTGHSFPIDGGMLMPRF</sequence>
<dbReference type="SUPFAM" id="SSF51735">
    <property type="entry name" value="NAD(P)-binding Rossmann-fold domains"/>
    <property type="match status" value="1"/>
</dbReference>
<evidence type="ECO:0000256" key="2">
    <source>
        <dbReference type="ARBA" id="ARBA00023002"/>
    </source>
</evidence>
<gene>
    <name evidence="3" type="ORF">GCM10011320_28670</name>
</gene>
<dbReference type="RefSeq" id="WP_188967730.1">
    <property type="nucleotide sequence ID" value="NZ_BMKW01000006.1"/>
</dbReference>
<comment type="similarity">
    <text evidence="1">Belongs to the short-chain dehydrogenases/reductases (SDR) family.</text>
</comment>
<dbReference type="FunFam" id="3.40.50.720:FF:000084">
    <property type="entry name" value="Short-chain dehydrogenase reductase"/>
    <property type="match status" value="1"/>
</dbReference>
<reference evidence="3" key="1">
    <citation type="journal article" date="2014" name="Int. J. Syst. Evol. Microbiol.">
        <title>Complete genome sequence of Corynebacterium casei LMG S-19264T (=DSM 44701T), isolated from a smear-ripened cheese.</title>
        <authorList>
            <consortium name="US DOE Joint Genome Institute (JGI-PGF)"/>
            <person name="Walter F."/>
            <person name="Albersmeier A."/>
            <person name="Kalinowski J."/>
            <person name="Ruckert C."/>
        </authorList>
    </citation>
    <scope>NUCLEOTIDE SEQUENCE</scope>
    <source>
        <strain evidence="3">CGMCC 1.3617</strain>
    </source>
</reference>
<dbReference type="EMBL" id="BMKW01000006">
    <property type="protein sequence ID" value="GGJ19581.1"/>
    <property type="molecule type" value="Genomic_DNA"/>
</dbReference>
<organism evidence="3 4">
    <name type="scientific">Neoroseomonas lacus</name>
    <dbReference type="NCBI Taxonomy" id="287609"/>
    <lineage>
        <taxon>Bacteria</taxon>
        <taxon>Pseudomonadati</taxon>
        <taxon>Pseudomonadota</taxon>
        <taxon>Alphaproteobacteria</taxon>
        <taxon>Acetobacterales</taxon>
        <taxon>Acetobacteraceae</taxon>
        <taxon>Neoroseomonas</taxon>
    </lineage>
</organism>
<name>A0A917KNA0_9PROT</name>
<dbReference type="GO" id="GO:0006633">
    <property type="term" value="P:fatty acid biosynthetic process"/>
    <property type="evidence" value="ECO:0007669"/>
    <property type="project" value="TreeGrafter"/>
</dbReference>
<dbReference type="Pfam" id="PF13561">
    <property type="entry name" value="adh_short_C2"/>
    <property type="match status" value="1"/>
</dbReference>
<dbReference type="PROSITE" id="PS00061">
    <property type="entry name" value="ADH_SHORT"/>
    <property type="match status" value="1"/>
</dbReference>